<organism evidence="2 5">
    <name type="scientific">Pseudogulbenkiania subflava DSM 22618</name>
    <dbReference type="NCBI Taxonomy" id="1123014"/>
    <lineage>
        <taxon>Bacteria</taxon>
        <taxon>Pseudomonadati</taxon>
        <taxon>Pseudomonadota</taxon>
        <taxon>Betaproteobacteria</taxon>
        <taxon>Neisseriales</taxon>
        <taxon>Chromobacteriaceae</taxon>
        <taxon>Pseudogulbenkiania</taxon>
    </lineage>
</organism>
<reference evidence="5" key="2">
    <citation type="submission" date="2017-04" db="EMBL/GenBank/DDBJ databases">
        <authorList>
            <person name="Varghese N."/>
            <person name="Submissions S."/>
        </authorList>
    </citation>
    <scope>NUCLEOTIDE SEQUENCE [LARGE SCALE GENOMIC DNA]</scope>
    <source>
        <strain evidence="5">DSM 22618</strain>
    </source>
</reference>
<dbReference type="EMBL" id="FXAG01000009">
    <property type="protein sequence ID" value="SMF23441.1"/>
    <property type="molecule type" value="Genomic_DNA"/>
</dbReference>
<dbReference type="EMBL" id="FXAG01000014">
    <property type="protein sequence ID" value="SMF32841.1"/>
    <property type="molecule type" value="Genomic_DNA"/>
</dbReference>
<dbReference type="AlphaFoldDB" id="A0A1Y6BQX0"/>
<evidence type="ECO:0000313" key="2">
    <source>
        <dbReference type="EMBL" id="SMF23441.1"/>
    </source>
</evidence>
<evidence type="ECO:0000313" key="5">
    <source>
        <dbReference type="Proteomes" id="UP000192920"/>
    </source>
</evidence>
<dbReference type="Proteomes" id="UP000192920">
    <property type="component" value="Unassembled WGS sequence"/>
</dbReference>
<name>A0A1Y6BQX0_9NEIS</name>
<accession>A0A1Y6BQX0</accession>
<keyword evidence="1" id="KW-0620">Polyamine biosynthesis</keyword>
<evidence type="ECO:0000313" key="4">
    <source>
        <dbReference type="EMBL" id="SMF47800.1"/>
    </source>
</evidence>
<dbReference type="EMBL" id="FXAG01000024">
    <property type="protein sequence ID" value="SMF47800.1"/>
    <property type="molecule type" value="Genomic_DNA"/>
</dbReference>
<gene>
    <name evidence="2" type="ORF">SAMN02745746_02050</name>
    <name evidence="3" type="ORF">SAMN02745746_02598</name>
    <name evidence="4" type="ORF">SAMN02745746_03527</name>
</gene>
<protein>
    <submittedName>
        <fullName evidence="2">Spermidine synthase</fullName>
    </submittedName>
</protein>
<dbReference type="PANTHER" id="PTHR43317:SF1">
    <property type="entry name" value="THERMOSPERMINE SYNTHASE ACAULIS5"/>
    <property type="match status" value="1"/>
</dbReference>
<dbReference type="GO" id="GO:0006596">
    <property type="term" value="P:polyamine biosynthetic process"/>
    <property type="evidence" value="ECO:0007669"/>
    <property type="project" value="UniProtKB-KW"/>
</dbReference>
<dbReference type="InterPro" id="IPR029063">
    <property type="entry name" value="SAM-dependent_MTases_sf"/>
</dbReference>
<reference evidence="2" key="1">
    <citation type="submission" date="2017-04" db="EMBL/GenBank/DDBJ databases">
        <authorList>
            <person name="Afonso C.L."/>
            <person name="Miller P.J."/>
            <person name="Scott M.A."/>
            <person name="Spackman E."/>
            <person name="Goraichik I."/>
            <person name="Dimitrov K.M."/>
            <person name="Suarez D.L."/>
            <person name="Swayne D.E."/>
        </authorList>
    </citation>
    <scope>NUCLEOTIDE SEQUENCE [LARGE SCALE GENOMIC DNA]</scope>
    <source>
        <strain evidence="2">DSM 22618</strain>
    </source>
</reference>
<proteinExistence type="predicted"/>
<sequence>MNLINPQIQACAEAMMSFSLFISEPKDILIVGGNNSFLPIFCTQCFPDAIVTMLEVDKNTLAMRNEEAASSNLDNLRVINADAGIYLSHKSNAVDAILLDVYSKKTVSAPLRRQFFYDGCHLALREKGIVVANFTGDLKRTAACRVYLRDTFERQAYRMLTKGGSNLISLALKGMPMLDLLDMKKRAQEVQKKIGLDLFFYLEQMQQLCQQSQLQNVQ</sequence>
<dbReference type="STRING" id="1123014.SAMN02745746_02050"/>
<keyword evidence="5" id="KW-1185">Reference proteome</keyword>
<evidence type="ECO:0000313" key="3">
    <source>
        <dbReference type="EMBL" id="SMF32841.1"/>
    </source>
</evidence>
<dbReference type="Gene3D" id="3.40.50.150">
    <property type="entry name" value="Vaccinia Virus protein VP39"/>
    <property type="match status" value="1"/>
</dbReference>
<dbReference type="Pfam" id="PF01564">
    <property type="entry name" value="Spermine_synth"/>
    <property type="match status" value="1"/>
</dbReference>
<dbReference type="PANTHER" id="PTHR43317">
    <property type="entry name" value="THERMOSPERMINE SYNTHASE ACAULIS5"/>
    <property type="match status" value="1"/>
</dbReference>
<dbReference type="SUPFAM" id="SSF53335">
    <property type="entry name" value="S-adenosyl-L-methionine-dependent methyltransferases"/>
    <property type="match status" value="1"/>
</dbReference>
<evidence type="ECO:0000256" key="1">
    <source>
        <dbReference type="ARBA" id="ARBA00023115"/>
    </source>
</evidence>